<accession>A0A8X6K0A8</accession>
<reference evidence="1" key="1">
    <citation type="submission" date="2020-08" db="EMBL/GenBank/DDBJ databases">
        <title>Multicomponent nature underlies the extraordinary mechanical properties of spider dragline silk.</title>
        <authorList>
            <person name="Kono N."/>
            <person name="Nakamura H."/>
            <person name="Mori M."/>
            <person name="Yoshida Y."/>
            <person name="Ohtoshi R."/>
            <person name="Malay A.D."/>
            <person name="Moran D.A.P."/>
            <person name="Tomita M."/>
            <person name="Numata K."/>
            <person name="Arakawa K."/>
        </authorList>
    </citation>
    <scope>NUCLEOTIDE SEQUENCE</scope>
</reference>
<gene>
    <name evidence="1" type="primary">EVAR_42652_1</name>
    <name evidence="1" type="ORF">TNIN_9841</name>
</gene>
<dbReference type="AlphaFoldDB" id="A0A8X6K0A8"/>
<comment type="caution">
    <text evidence="1">The sequence shown here is derived from an EMBL/GenBank/DDBJ whole genome shotgun (WGS) entry which is preliminary data.</text>
</comment>
<protein>
    <submittedName>
        <fullName evidence="1">Uncharacterized protein</fullName>
    </submittedName>
</protein>
<name>A0A8X6K0A8_9ARAC</name>
<proteinExistence type="predicted"/>
<sequence>MVSDIKEELNRKNFKNFDVSNLPTCKSELLQQFRRANYISRLWSNAFMKGFSIFNPENNGWTLEDNQYHISTGLMGTSYCLYTKDADEDNEDIRYQDRIDDEYLTTMMMTMKIEIF</sequence>
<evidence type="ECO:0000313" key="1">
    <source>
        <dbReference type="EMBL" id="GFS50961.1"/>
    </source>
</evidence>
<dbReference type="EMBL" id="BMAV01026510">
    <property type="protein sequence ID" value="GFS50961.1"/>
    <property type="molecule type" value="Genomic_DNA"/>
</dbReference>
<keyword evidence="2" id="KW-1185">Reference proteome</keyword>
<evidence type="ECO:0000313" key="2">
    <source>
        <dbReference type="Proteomes" id="UP000886998"/>
    </source>
</evidence>
<organism evidence="1 2">
    <name type="scientific">Trichonephila inaurata madagascariensis</name>
    <dbReference type="NCBI Taxonomy" id="2747483"/>
    <lineage>
        <taxon>Eukaryota</taxon>
        <taxon>Metazoa</taxon>
        <taxon>Ecdysozoa</taxon>
        <taxon>Arthropoda</taxon>
        <taxon>Chelicerata</taxon>
        <taxon>Arachnida</taxon>
        <taxon>Araneae</taxon>
        <taxon>Araneomorphae</taxon>
        <taxon>Entelegynae</taxon>
        <taxon>Araneoidea</taxon>
        <taxon>Nephilidae</taxon>
        <taxon>Trichonephila</taxon>
        <taxon>Trichonephila inaurata</taxon>
    </lineage>
</organism>
<dbReference type="Proteomes" id="UP000886998">
    <property type="component" value="Unassembled WGS sequence"/>
</dbReference>
<dbReference type="OrthoDB" id="6430887at2759"/>